<evidence type="ECO:0000313" key="4">
    <source>
        <dbReference type="Proteomes" id="UP000008281"/>
    </source>
</evidence>
<dbReference type="HOGENOM" id="CLU_014160_1_0_1"/>
<dbReference type="InterPro" id="IPR045107">
    <property type="entry name" value="SAC3/GANP/THP3"/>
</dbReference>
<dbReference type="FunFam" id="1.25.40.990:FF:000017">
    <property type="entry name" value="SAC3/GANP/Nin1/mts3/eIF-3 p25 family-domain-containing protein"/>
    <property type="match status" value="1"/>
</dbReference>
<gene>
    <name evidence="3" type="ORF">CRE_04698</name>
</gene>
<dbReference type="AlphaFoldDB" id="E3LYS7"/>
<keyword evidence="4" id="KW-1185">Reference proteome</keyword>
<dbReference type="FunCoup" id="E3LYS7">
    <property type="interactions" value="2339"/>
</dbReference>
<feature type="compositionally biased region" description="Polar residues" evidence="1">
    <location>
        <begin position="121"/>
        <end position="133"/>
    </location>
</feature>
<dbReference type="Pfam" id="PF03399">
    <property type="entry name" value="SAC3_GANP"/>
    <property type="match status" value="1"/>
</dbReference>
<feature type="compositionally biased region" description="Basic residues" evidence="1">
    <location>
        <begin position="386"/>
        <end position="409"/>
    </location>
</feature>
<feature type="region of interest" description="Disordered" evidence="1">
    <location>
        <begin position="183"/>
        <end position="218"/>
    </location>
</feature>
<feature type="region of interest" description="Disordered" evidence="1">
    <location>
        <begin position="121"/>
        <end position="156"/>
    </location>
</feature>
<name>E3LYS7_CAERE</name>
<dbReference type="OMA" id="WTPANKL"/>
<feature type="region of interest" description="Disordered" evidence="1">
    <location>
        <begin position="279"/>
        <end position="335"/>
    </location>
</feature>
<dbReference type="STRING" id="31234.E3LYS7"/>
<reference evidence="3" key="1">
    <citation type="submission" date="2007-07" db="EMBL/GenBank/DDBJ databases">
        <title>PCAP assembly of the Caenorhabditis remanei genome.</title>
        <authorList>
            <consortium name="The Caenorhabditis remanei Sequencing Consortium"/>
            <person name="Wilson R.K."/>
        </authorList>
    </citation>
    <scope>NUCLEOTIDE SEQUENCE [LARGE SCALE GENOMIC DNA]</scope>
    <source>
        <strain evidence="3">PB4641</strain>
    </source>
</reference>
<dbReference type="InterPro" id="IPR005062">
    <property type="entry name" value="SAC3/GANP/THP3_conserved"/>
</dbReference>
<dbReference type="eggNOG" id="KOG1861">
    <property type="taxonomic scope" value="Eukaryota"/>
</dbReference>
<evidence type="ECO:0000313" key="3">
    <source>
        <dbReference type="EMBL" id="EFO86893.1"/>
    </source>
</evidence>
<dbReference type="InParanoid" id="E3LYS7"/>
<accession>E3LYS7</accession>
<sequence>MGDKVMSIPVPQEAGAHPDAWRKANEELMKVRSLNLSHCSIELNLFFKVQGGATKKSTASYGDSNTGQNSWMNNPFPYPSANPPSAYGQFGGGWHPSTWNPYVPPPPPPQQVPATAQPVYNQTSFNYPSGQQQNWNNGYGKGRGGGSGAGAGNWNQQQKPQFQPFALNRKNNASGIPHISNTFVPQGGSGPQPLMGAGRGRGAPMQQAGGPKPTPPSAQRYMNRAFEAANSAEDRLKTQEYLAKRLQPLLNAGNAHMINWDIEPLPHEKNFELTTAWTPANKLPHQANGFNRKKSPQRRRSDEFSNGGDSGGSQMKRARRDSDGASSDSDNSDPLEILHFSSTTQVFELDGKWGGKKLGHGNICDFTLINNSSNDDKFVLKNSNHVQKKTKAQKKAEKRARKADKKQKQKQPTPQKVKEPWKANGADTQAKKDDRARRFAETLPNVSKPMVSIVQQYFRRGQVVRGTCQNIEKSFFRLTAAPIPSEVRPLEVLRLSLQNVRDKYRAKAEYSYLTSQLRSIRQDLTVQRIRDEFTVEVYEINARISLENADREEFNKCQSQLKLLYAEVENCPNQAEFVAYRLLYYIAMDNKIDINALLRELTPELKEDKCIDFALNVRRAVTMNNYIKFFKLFKSAPRMCPYIMDLFVDRERKKAIGIITKAYRPTITYKLISEFLNMKEYDLVDWLEEELKWTDVAVGGVFDPKIPRNL</sequence>
<evidence type="ECO:0000256" key="1">
    <source>
        <dbReference type="SAM" id="MobiDB-lite"/>
    </source>
</evidence>
<dbReference type="GO" id="GO:0005634">
    <property type="term" value="C:nucleus"/>
    <property type="evidence" value="ECO:0007669"/>
    <property type="project" value="TreeGrafter"/>
</dbReference>
<dbReference type="Gene3D" id="1.25.40.990">
    <property type="match status" value="1"/>
</dbReference>
<dbReference type="PANTHER" id="PTHR12436">
    <property type="entry name" value="80 KDA MCM3-ASSOCIATED PROTEIN"/>
    <property type="match status" value="1"/>
</dbReference>
<dbReference type="PANTHER" id="PTHR12436:SF4">
    <property type="entry name" value="LEUKOCYTE RECEPTOR CLUSTER MEMBER 8"/>
    <property type="match status" value="1"/>
</dbReference>
<feature type="compositionally biased region" description="Gly residues" evidence="1">
    <location>
        <begin position="139"/>
        <end position="151"/>
    </location>
</feature>
<dbReference type="OrthoDB" id="199574at2759"/>
<feature type="region of interest" description="Disordered" evidence="1">
    <location>
        <begin position="382"/>
        <end position="435"/>
    </location>
</feature>
<evidence type="ECO:0000259" key="2">
    <source>
        <dbReference type="Pfam" id="PF03399"/>
    </source>
</evidence>
<proteinExistence type="predicted"/>
<dbReference type="Proteomes" id="UP000008281">
    <property type="component" value="Unassembled WGS sequence"/>
</dbReference>
<organism evidence="4">
    <name type="scientific">Caenorhabditis remanei</name>
    <name type="common">Caenorhabditis vulgaris</name>
    <dbReference type="NCBI Taxonomy" id="31234"/>
    <lineage>
        <taxon>Eukaryota</taxon>
        <taxon>Metazoa</taxon>
        <taxon>Ecdysozoa</taxon>
        <taxon>Nematoda</taxon>
        <taxon>Chromadorea</taxon>
        <taxon>Rhabditida</taxon>
        <taxon>Rhabditina</taxon>
        <taxon>Rhabditomorpha</taxon>
        <taxon>Rhabditoidea</taxon>
        <taxon>Rhabditidae</taxon>
        <taxon>Peloderinae</taxon>
        <taxon>Caenorhabditis</taxon>
    </lineage>
</organism>
<protein>
    <recommendedName>
        <fullName evidence="2">SAC3/GANP/THP3 conserved domain-containing protein</fullName>
    </recommendedName>
</protein>
<feature type="domain" description="SAC3/GANP/THP3 conserved" evidence="2">
    <location>
        <begin position="479"/>
        <end position="683"/>
    </location>
</feature>
<dbReference type="EMBL" id="DS268419">
    <property type="protein sequence ID" value="EFO86893.1"/>
    <property type="molecule type" value="Genomic_DNA"/>
</dbReference>